<keyword evidence="1" id="KW-0472">Membrane</keyword>
<keyword evidence="3" id="KW-1185">Reference proteome</keyword>
<keyword evidence="1" id="KW-1133">Transmembrane helix</keyword>
<evidence type="ECO:0000256" key="1">
    <source>
        <dbReference type="SAM" id="Phobius"/>
    </source>
</evidence>
<reference evidence="3" key="1">
    <citation type="journal article" date="2019" name="Int. J. Syst. Evol. Microbiol.">
        <title>The Global Catalogue of Microorganisms (GCM) 10K type strain sequencing project: providing services to taxonomists for standard genome sequencing and annotation.</title>
        <authorList>
            <consortium name="The Broad Institute Genomics Platform"/>
            <consortium name="The Broad Institute Genome Sequencing Center for Infectious Disease"/>
            <person name="Wu L."/>
            <person name="Ma J."/>
        </authorList>
    </citation>
    <scope>NUCLEOTIDE SEQUENCE [LARGE SCALE GENOMIC DNA]</scope>
    <source>
        <strain evidence="3">JCM 14370</strain>
    </source>
</reference>
<dbReference type="RefSeq" id="WP_188997943.1">
    <property type="nucleotide sequence ID" value="NZ_BMOD01000001.1"/>
</dbReference>
<dbReference type="EMBL" id="BMOD01000001">
    <property type="protein sequence ID" value="GGJ17969.1"/>
    <property type="molecule type" value="Genomic_DNA"/>
</dbReference>
<dbReference type="Proteomes" id="UP000632222">
    <property type="component" value="Unassembled WGS sequence"/>
</dbReference>
<evidence type="ECO:0008006" key="4">
    <source>
        <dbReference type="Google" id="ProtNLM"/>
    </source>
</evidence>
<proteinExistence type="predicted"/>
<evidence type="ECO:0000313" key="2">
    <source>
        <dbReference type="EMBL" id="GGJ17969.1"/>
    </source>
</evidence>
<accession>A0ABQ2CSX8</accession>
<name>A0ABQ2CSX8_9DEIO</name>
<evidence type="ECO:0000313" key="3">
    <source>
        <dbReference type="Proteomes" id="UP000632222"/>
    </source>
</evidence>
<sequence length="131" mass="14844">MRSVRVLLTTMVGMAGSLVAYGAVYNHFRPHAGIADPALAYRMVPLELLFGLLMGWWVFQAFGNKLQAAAAPRADIQERMLFRLLARKRKITLQDIRDSSPLSEQDAQQLLQKWMAEGKIREVGQQEFVLN</sequence>
<keyword evidence="1" id="KW-0812">Transmembrane</keyword>
<organism evidence="2 3">
    <name type="scientific">Deinococcus roseus</name>
    <dbReference type="NCBI Taxonomy" id="392414"/>
    <lineage>
        <taxon>Bacteria</taxon>
        <taxon>Thermotogati</taxon>
        <taxon>Deinococcota</taxon>
        <taxon>Deinococci</taxon>
        <taxon>Deinococcales</taxon>
        <taxon>Deinococcaceae</taxon>
        <taxon>Deinococcus</taxon>
    </lineage>
</organism>
<protein>
    <recommendedName>
        <fullName evidence="4">MarR family transcriptional regulator</fullName>
    </recommendedName>
</protein>
<feature type="transmembrane region" description="Helical" evidence="1">
    <location>
        <begin position="38"/>
        <end position="59"/>
    </location>
</feature>
<gene>
    <name evidence="2" type="ORF">GCM10008938_00070</name>
</gene>
<comment type="caution">
    <text evidence="2">The sequence shown here is derived from an EMBL/GenBank/DDBJ whole genome shotgun (WGS) entry which is preliminary data.</text>
</comment>